<feature type="non-terminal residue" evidence="1">
    <location>
        <position position="88"/>
    </location>
</feature>
<gene>
    <name evidence="1" type="ORF">RFULGI_LOCUS16409</name>
</gene>
<proteinExistence type="predicted"/>
<dbReference type="InterPro" id="IPR036396">
    <property type="entry name" value="Cyt_P450_sf"/>
</dbReference>
<sequence>RRIISPAFSIKYIASLEKLMLTCIKDLVYNIDEKLKNQGAILNIVNLIQICAVDIIGETSFGGKFNSIKAGEHPLPGKAWKEFRRRLM</sequence>
<dbReference type="Gene3D" id="1.10.630.10">
    <property type="entry name" value="Cytochrome P450"/>
    <property type="match status" value="1"/>
</dbReference>
<dbReference type="SUPFAM" id="SSF48264">
    <property type="entry name" value="Cytochrome P450"/>
    <property type="match status" value="1"/>
</dbReference>
<protein>
    <submittedName>
        <fullName evidence="1">11813_t:CDS:1</fullName>
    </submittedName>
</protein>
<dbReference type="OrthoDB" id="1470350at2759"/>
<dbReference type="Proteomes" id="UP000789396">
    <property type="component" value="Unassembled WGS sequence"/>
</dbReference>
<comment type="caution">
    <text evidence="1">The sequence shown here is derived from an EMBL/GenBank/DDBJ whole genome shotgun (WGS) entry which is preliminary data.</text>
</comment>
<dbReference type="AlphaFoldDB" id="A0A9N9JNQ9"/>
<reference evidence="1" key="1">
    <citation type="submission" date="2021-06" db="EMBL/GenBank/DDBJ databases">
        <authorList>
            <person name="Kallberg Y."/>
            <person name="Tangrot J."/>
            <person name="Rosling A."/>
        </authorList>
    </citation>
    <scope>NUCLEOTIDE SEQUENCE</scope>
    <source>
        <strain evidence="1">IN212</strain>
    </source>
</reference>
<evidence type="ECO:0000313" key="1">
    <source>
        <dbReference type="EMBL" id="CAG8787649.1"/>
    </source>
</evidence>
<dbReference type="GO" id="GO:0005506">
    <property type="term" value="F:iron ion binding"/>
    <property type="evidence" value="ECO:0007669"/>
    <property type="project" value="InterPro"/>
</dbReference>
<organism evidence="1 2">
    <name type="scientific">Racocetra fulgida</name>
    <dbReference type="NCBI Taxonomy" id="60492"/>
    <lineage>
        <taxon>Eukaryota</taxon>
        <taxon>Fungi</taxon>
        <taxon>Fungi incertae sedis</taxon>
        <taxon>Mucoromycota</taxon>
        <taxon>Glomeromycotina</taxon>
        <taxon>Glomeromycetes</taxon>
        <taxon>Diversisporales</taxon>
        <taxon>Gigasporaceae</taxon>
        <taxon>Racocetra</taxon>
    </lineage>
</organism>
<dbReference type="GO" id="GO:0016705">
    <property type="term" value="F:oxidoreductase activity, acting on paired donors, with incorporation or reduction of molecular oxygen"/>
    <property type="evidence" value="ECO:0007669"/>
    <property type="project" value="InterPro"/>
</dbReference>
<keyword evidence="2" id="KW-1185">Reference proteome</keyword>
<evidence type="ECO:0000313" key="2">
    <source>
        <dbReference type="Proteomes" id="UP000789396"/>
    </source>
</evidence>
<feature type="non-terminal residue" evidence="1">
    <location>
        <position position="1"/>
    </location>
</feature>
<accession>A0A9N9JNQ9</accession>
<name>A0A9N9JNQ9_9GLOM</name>
<dbReference type="GO" id="GO:0020037">
    <property type="term" value="F:heme binding"/>
    <property type="evidence" value="ECO:0007669"/>
    <property type="project" value="InterPro"/>
</dbReference>
<dbReference type="EMBL" id="CAJVPZ010058125">
    <property type="protein sequence ID" value="CAG8787649.1"/>
    <property type="molecule type" value="Genomic_DNA"/>
</dbReference>
<dbReference type="GO" id="GO:0004497">
    <property type="term" value="F:monooxygenase activity"/>
    <property type="evidence" value="ECO:0007669"/>
    <property type="project" value="InterPro"/>
</dbReference>